<keyword evidence="1" id="KW-0677">Repeat</keyword>
<feature type="compositionally biased region" description="Low complexity" evidence="4">
    <location>
        <begin position="115"/>
        <end position="127"/>
    </location>
</feature>
<evidence type="ECO:0000313" key="5">
    <source>
        <dbReference type="EMBL" id="GFO41399.1"/>
    </source>
</evidence>
<keyword evidence="6" id="KW-1185">Reference proteome</keyword>
<dbReference type="PANTHER" id="PTHR22906:SF21">
    <property type="entry name" value="SEMA DOMAIN-CONTAINING PROTEIN"/>
    <property type="match status" value="1"/>
</dbReference>
<sequence length="516" mass="58743">MTMMVIVTNDLVLFTEIEEEEDQEKLEEAEAQLEEAQLEQELKEELGEGEDIEVAKIMADVAEAEKDEDELENIERKKRSQPCIKCTETAVFNRHRYLVTRSVPRRSNNDNDAYKINSKNNNSNNNIDNDHSVRRQPSKNAAVKSIRIRTKMSWKPFVPKELSLLRRPNASNSSIASSLLRFVDPNRVMLQKARRGKSHPIISNRKNPLVMSDTITSLTFRLPKRHAWQRGPHRTSSYHTSISPNSHFTVEANKKKIKRIIRSPKLTQLQKQPTQIDRDDPYALPLAPDLEYLYTPWTEWTSCSITCGGGTRSRSRKCTNINIVCRGETEPVQFCNMEPCPNACFTRKPSDNFLNILVPGSWGPWQAWNPCSATCGEGIMERYRTCDHPLPKFGGSCPGPRNETKICTAPSPCKGIQGILWGRWSHWSACSRTCGGGQRVRKRDRYILIVKQSRQETSVCGHQPCSDDKRHGKAPVIEVEKTDCILIQKRFQNAIKISKSLPGVNCDDSDHIPIMC</sequence>
<dbReference type="InterPro" id="IPR052065">
    <property type="entry name" value="Compl_asym_regulator"/>
</dbReference>
<dbReference type="PROSITE" id="PS50092">
    <property type="entry name" value="TSP1"/>
    <property type="match status" value="3"/>
</dbReference>
<dbReference type="InterPro" id="IPR000884">
    <property type="entry name" value="TSP1_rpt"/>
</dbReference>
<keyword evidence="2" id="KW-1015">Disulfide bond</keyword>
<dbReference type="Proteomes" id="UP000735302">
    <property type="component" value="Unassembled WGS sequence"/>
</dbReference>
<evidence type="ECO:0000256" key="4">
    <source>
        <dbReference type="SAM" id="MobiDB-lite"/>
    </source>
</evidence>
<feature type="coiled-coil region" evidence="3">
    <location>
        <begin position="12"/>
        <end position="81"/>
    </location>
</feature>
<evidence type="ECO:0000256" key="3">
    <source>
        <dbReference type="SAM" id="Coils"/>
    </source>
</evidence>
<proteinExistence type="predicted"/>
<dbReference type="InterPro" id="IPR036383">
    <property type="entry name" value="TSP1_rpt_sf"/>
</dbReference>
<dbReference type="SUPFAM" id="SSF82895">
    <property type="entry name" value="TSP-1 type 1 repeat"/>
    <property type="match status" value="3"/>
</dbReference>
<accession>A0AAV4DB69</accession>
<dbReference type="PANTHER" id="PTHR22906">
    <property type="entry name" value="PROPERDIN"/>
    <property type="match status" value="1"/>
</dbReference>
<evidence type="ECO:0000256" key="2">
    <source>
        <dbReference type="ARBA" id="ARBA00023157"/>
    </source>
</evidence>
<reference evidence="5 6" key="1">
    <citation type="journal article" date="2021" name="Elife">
        <title>Chloroplast acquisition without the gene transfer in kleptoplastic sea slugs, Plakobranchus ocellatus.</title>
        <authorList>
            <person name="Maeda T."/>
            <person name="Takahashi S."/>
            <person name="Yoshida T."/>
            <person name="Shimamura S."/>
            <person name="Takaki Y."/>
            <person name="Nagai Y."/>
            <person name="Toyoda A."/>
            <person name="Suzuki Y."/>
            <person name="Arimoto A."/>
            <person name="Ishii H."/>
            <person name="Satoh N."/>
            <person name="Nishiyama T."/>
            <person name="Hasebe M."/>
            <person name="Maruyama T."/>
            <person name="Minagawa J."/>
            <person name="Obokata J."/>
            <person name="Shigenobu S."/>
        </authorList>
    </citation>
    <scope>NUCLEOTIDE SEQUENCE [LARGE SCALE GENOMIC DNA]</scope>
</reference>
<dbReference type="AlphaFoldDB" id="A0AAV4DB69"/>
<protein>
    <submittedName>
        <fullName evidence="5">Hemicentin-1</fullName>
    </submittedName>
</protein>
<dbReference type="SMART" id="SM00209">
    <property type="entry name" value="TSP1"/>
    <property type="match status" value="3"/>
</dbReference>
<dbReference type="EMBL" id="BLXT01007679">
    <property type="protein sequence ID" value="GFO41399.1"/>
    <property type="molecule type" value="Genomic_DNA"/>
</dbReference>
<name>A0AAV4DB69_9GAST</name>
<feature type="region of interest" description="Disordered" evidence="4">
    <location>
        <begin position="102"/>
        <end position="142"/>
    </location>
</feature>
<gene>
    <name evidence="5" type="ORF">PoB_006790400</name>
</gene>
<organism evidence="5 6">
    <name type="scientific">Plakobranchus ocellatus</name>
    <dbReference type="NCBI Taxonomy" id="259542"/>
    <lineage>
        <taxon>Eukaryota</taxon>
        <taxon>Metazoa</taxon>
        <taxon>Spiralia</taxon>
        <taxon>Lophotrochozoa</taxon>
        <taxon>Mollusca</taxon>
        <taxon>Gastropoda</taxon>
        <taxon>Heterobranchia</taxon>
        <taxon>Euthyneura</taxon>
        <taxon>Panpulmonata</taxon>
        <taxon>Sacoglossa</taxon>
        <taxon>Placobranchoidea</taxon>
        <taxon>Plakobranchidae</taxon>
        <taxon>Plakobranchus</taxon>
    </lineage>
</organism>
<dbReference type="PRINTS" id="PR01705">
    <property type="entry name" value="TSP1REPEAT"/>
</dbReference>
<dbReference type="Pfam" id="PF00090">
    <property type="entry name" value="TSP_1"/>
    <property type="match status" value="3"/>
</dbReference>
<dbReference type="FunFam" id="2.20.100.10:FF:000001">
    <property type="entry name" value="semaphorin-5A isoform X1"/>
    <property type="match status" value="1"/>
</dbReference>
<evidence type="ECO:0000256" key="1">
    <source>
        <dbReference type="ARBA" id="ARBA00022737"/>
    </source>
</evidence>
<keyword evidence="3" id="KW-0175">Coiled coil</keyword>
<comment type="caution">
    <text evidence="5">The sequence shown here is derived from an EMBL/GenBank/DDBJ whole genome shotgun (WGS) entry which is preliminary data.</text>
</comment>
<evidence type="ECO:0000313" key="6">
    <source>
        <dbReference type="Proteomes" id="UP000735302"/>
    </source>
</evidence>
<dbReference type="Gene3D" id="2.20.100.10">
    <property type="entry name" value="Thrombospondin type-1 (TSP1) repeat"/>
    <property type="match status" value="3"/>
</dbReference>